<evidence type="ECO:0000256" key="1">
    <source>
        <dbReference type="SAM" id="Phobius"/>
    </source>
</evidence>
<keyword evidence="1" id="KW-0472">Membrane</keyword>
<organism evidence="2 3">
    <name type="scientific">Clostridium innocuum</name>
    <dbReference type="NCBI Taxonomy" id="1522"/>
    <lineage>
        <taxon>Bacteria</taxon>
        <taxon>Bacillati</taxon>
        <taxon>Bacillota</taxon>
        <taxon>Clostridia</taxon>
        <taxon>Eubacteriales</taxon>
        <taxon>Clostridiaceae</taxon>
        <taxon>Clostridium</taxon>
    </lineage>
</organism>
<sequence>MEERKKDEGKKYKHLSMLLLLLLIICLCVGGWLFYNSWLDDQNKLARERDAQEGYLPGMTEEEIQKMLDDKVAEGSVQINMNSKLVFKDGKAKGYVRIVNSPNNHYKLVVEMIRKDTSETIYQTGAMDPGNYLEQDRLDVDLPKGDYPVSIHFRNYDRKSEQFVGEAVTENVVHILN</sequence>
<dbReference type="Proteomes" id="UP000260025">
    <property type="component" value="Unassembled WGS sequence"/>
</dbReference>
<dbReference type="EMBL" id="QVEV01000110">
    <property type="protein sequence ID" value="RGC06754.1"/>
    <property type="molecule type" value="Genomic_DNA"/>
</dbReference>
<accession>A0A3E2V8A3</accession>
<reference evidence="2 3" key="1">
    <citation type="submission" date="2018-08" db="EMBL/GenBank/DDBJ databases">
        <title>A genome reference for cultivated species of the human gut microbiota.</title>
        <authorList>
            <person name="Zou Y."/>
            <person name="Xue W."/>
            <person name="Luo G."/>
        </authorList>
    </citation>
    <scope>NUCLEOTIDE SEQUENCE [LARGE SCALE GENOMIC DNA]</scope>
    <source>
        <strain evidence="2 3">OF01-2LB</strain>
    </source>
</reference>
<keyword evidence="1" id="KW-0812">Transmembrane</keyword>
<dbReference type="AlphaFoldDB" id="A0A3E2V8A3"/>
<evidence type="ECO:0000313" key="3">
    <source>
        <dbReference type="Proteomes" id="UP000260025"/>
    </source>
</evidence>
<evidence type="ECO:0000313" key="2">
    <source>
        <dbReference type="EMBL" id="RGC06754.1"/>
    </source>
</evidence>
<dbReference type="RefSeq" id="WP_117445110.1">
    <property type="nucleotide sequence ID" value="NZ_JAKNHC010000117.1"/>
</dbReference>
<keyword evidence="1" id="KW-1133">Transmembrane helix</keyword>
<feature type="transmembrane region" description="Helical" evidence="1">
    <location>
        <begin position="12"/>
        <end position="35"/>
    </location>
</feature>
<dbReference type="OrthoDB" id="2087872at2"/>
<comment type="caution">
    <text evidence="2">The sequence shown here is derived from an EMBL/GenBank/DDBJ whole genome shotgun (WGS) entry which is preliminary data.</text>
</comment>
<gene>
    <name evidence="2" type="ORF">DXA38_22765</name>
</gene>
<name>A0A3E2V8A3_CLOIN</name>
<protein>
    <submittedName>
        <fullName evidence="2">Uncharacterized protein</fullName>
    </submittedName>
</protein>
<proteinExistence type="predicted"/>